<accession>A0A0E9NLD1</accession>
<proteinExistence type="predicted"/>
<dbReference type="SMART" id="SM00028">
    <property type="entry name" value="TPR"/>
    <property type="match status" value="3"/>
</dbReference>
<protein>
    <recommendedName>
        <fullName evidence="2">RING-type E3 ubiquitin transferase</fullName>
        <ecNumber evidence="2">2.3.2.27</ecNumber>
    </recommendedName>
</protein>
<dbReference type="GO" id="GO:0000209">
    <property type="term" value="P:protein polyubiquitination"/>
    <property type="evidence" value="ECO:0007669"/>
    <property type="project" value="TreeGrafter"/>
</dbReference>
<dbReference type="InterPro" id="IPR013105">
    <property type="entry name" value="TPR_2"/>
</dbReference>
<dbReference type="InterPro" id="IPR003613">
    <property type="entry name" value="Ubox_domain"/>
</dbReference>
<dbReference type="PROSITE" id="PS50005">
    <property type="entry name" value="TPR"/>
    <property type="match status" value="1"/>
</dbReference>
<evidence type="ECO:0000313" key="10">
    <source>
        <dbReference type="Proteomes" id="UP000033140"/>
    </source>
</evidence>
<dbReference type="InterPro" id="IPR013083">
    <property type="entry name" value="Znf_RING/FYVE/PHD"/>
</dbReference>
<dbReference type="InterPro" id="IPR011990">
    <property type="entry name" value="TPR-like_helical_dom_sf"/>
</dbReference>
<dbReference type="AlphaFoldDB" id="A0A0E9NLD1"/>
<dbReference type="Gene3D" id="3.30.40.10">
    <property type="entry name" value="Zinc/RING finger domain, C3HC4 (zinc finger)"/>
    <property type="match status" value="1"/>
</dbReference>
<dbReference type="SMART" id="SM00504">
    <property type="entry name" value="Ubox"/>
    <property type="match status" value="1"/>
</dbReference>
<sequence length="280" mass="32177">MPTSTAAEALKAQGNEYYKNGQYEEAHKMYTQAIIKDPTNPVFFANRAICRIKMNLDEEAVADCERATTLSPTNIKGWYYMGQALLKLRRPNEALKACQKAYDLAKRQSSPLAVDIVEKLLAAKKARWDAMEQRRIDQECELLANLKLHLSQDRDRRIAEYMAGDLPPEEKDAECDWARQECEEQMRALCDAFARANESLRPREVPLQFIDPISFNFFTDPVITPSGHTYERATLMQHLKTSPTDPLSRKKLWPEQLIPNIALRDACTEFLEKNGWAVDY</sequence>
<reference evidence="9 10" key="1">
    <citation type="journal article" date="2011" name="J. Gen. Appl. Microbiol.">
        <title>Draft genome sequencing of the enigmatic yeast Saitoella complicata.</title>
        <authorList>
            <person name="Nishida H."/>
            <person name="Hamamoto M."/>
            <person name="Sugiyama J."/>
        </authorList>
    </citation>
    <scope>NUCLEOTIDE SEQUENCE [LARGE SCALE GENOMIC DNA]</scope>
    <source>
        <strain evidence="9 10">NRRL Y-17804</strain>
    </source>
</reference>
<dbReference type="GO" id="GO:0061630">
    <property type="term" value="F:ubiquitin protein ligase activity"/>
    <property type="evidence" value="ECO:0007669"/>
    <property type="project" value="UniProtKB-EC"/>
</dbReference>
<dbReference type="GO" id="GO:0006515">
    <property type="term" value="P:protein quality control for misfolded or incompletely synthesized proteins"/>
    <property type="evidence" value="ECO:0007669"/>
    <property type="project" value="TreeGrafter"/>
</dbReference>
<dbReference type="PANTHER" id="PTHR46803:SF2">
    <property type="entry name" value="E3 UBIQUITIN-PROTEIN LIGASE CHIP"/>
    <property type="match status" value="1"/>
</dbReference>
<dbReference type="PROSITE" id="PS51698">
    <property type="entry name" value="U_BOX"/>
    <property type="match status" value="1"/>
</dbReference>
<evidence type="ECO:0000256" key="3">
    <source>
        <dbReference type="ARBA" id="ARBA00022679"/>
    </source>
</evidence>
<dbReference type="InterPro" id="IPR041312">
    <property type="entry name" value="CHIP_TPR_N"/>
</dbReference>
<dbReference type="OMA" id="WAGVEHD"/>
<comment type="caution">
    <text evidence="9">The sequence shown here is derived from an EMBL/GenBank/DDBJ whole genome shotgun (WGS) entry which is preliminary data.</text>
</comment>
<dbReference type="InterPro" id="IPR019734">
    <property type="entry name" value="TPR_rpt"/>
</dbReference>
<evidence type="ECO:0000256" key="1">
    <source>
        <dbReference type="ARBA" id="ARBA00000900"/>
    </source>
</evidence>
<keyword evidence="3" id="KW-0808">Transferase</keyword>
<comment type="catalytic activity">
    <reaction evidence="1">
        <text>S-ubiquitinyl-[E2 ubiquitin-conjugating enzyme]-L-cysteine + [acceptor protein]-L-lysine = [E2 ubiquitin-conjugating enzyme]-L-cysteine + N(6)-ubiquitinyl-[acceptor protein]-L-lysine.</text>
        <dbReference type="EC" id="2.3.2.27"/>
    </reaction>
</comment>
<keyword evidence="5" id="KW-0833">Ubl conjugation pathway</keyword>
<dbReference type="Pfam" id="PF07719">
    <property type="entry name" value="TPR_2"/>
    <property type="match status" value="2"/>
</dbReference>
<dbReference type="Pfam" id="PF04564">
    <property type="entry name" value="U-box"/>
    <property type="match status" value="1"/>
</dbReference>
<dbReference type="PROSITE" id="PS50293">
    <property type="entry name" value="TPR_REGION"/>
    <property type="match status" value="1"/>
</dbReference>
<name>A0A0E9NLD1_SAICN</name>
<gene>
    <name evidence="9" type="ORF">G7K_4814-t1</name>
</gene>
<keyword evidence="4" id="KW-0677">Repeat</keyword>
<evidence type="ECO:0000256" key="7">
    <source>
        <dbReference type="PROSITE-ProRule" id="PRU00339"/>
    </source>
</evidence>
<feature type="domain" description="U-box" evidence="8">
    <location>
        <begin position="204"/>
        <end position="277"/>
    </location>
</feature>
<dbReference type="GO" id="GO:0005737">
    <property type="term" value="C:cytoplasm"/>
    <property type="evidence" value="ECO:0007669"/>
    <property type="project" value="TreeGrafter"/>
</dbReference>
<evidence type="ECO:0000256" key="5">
    <source>
        <dbReference type="ARBA" id="ARBA00022786"/>
    </source>
</evidence>
<dbReference type="Gene3D" id="6.10.140.2020">
    <property type="match status" value="1"/>
</dbReference>
<organism evidence="9 10">
    <name type="scientific">Saitoella complicata (strain BCRC 22490 / CBS 7301 / JCM 7358 / NBRC 10748 / NRRL Y-17804)</name>
    <dbReference type="NCBI Taxonomy" id="698492"/>
    <lineage>
        <taxon>Eukaryota</taxon>
        <taxon>Fungi</taxon>
        <taxon>Dikarya</taxon>
        <taxon>Ascomycota</taxon>
        <taxon>Taphrinomycotina</taxon>
        <taxon>Taphrinomycotina incertae sedis</taxon>
        <taxon>Saitoella</taxon>
    </lineage>
</organism>
<evidence type="ECO:0000313" key="9">
    <source>
        <dbReference type="EMBL" id="GAO50692.1"/>
    </source>
</evidence>
<evidence type="ECO:0000259" key="8">
    <source>
        <dbReference type="PROSITE" id="PS51698"/>
    </source>
</evidence>
<dbReference type="EMBL" id="BACD03000036">
    <property type="protein sequence ID" value="GAO50692.1"/>
    <property type="molecule type" value="Genomic_DNA"/>
</dbReference>
<dbReference type="Gene3D" id="1.25.40.10">
    <property type="entry name" value="Tetratricopeptide repeat domain"/>
    <property type="match status" value="1"/>
</dbReference>
<reference evidence="9 10" key="3">
    <citation type="journal article" date="2015" name="Genome Announc.">
        <title>Draft Genome Sequence of the Archiascomycetous Yeast Saitoella complicata.</title>
        <authorList>
            <person name="Yamauchi K."/>
            <person name="Kondo S."/>
            <person name="Hamamoto M."/>
            <person name="Takahashi Y."/>
            <person name="Ogura Y."/>
            <person name="Hayashi T."/>
            <person name="Nishida H."/>
        </authorList>
    </citation>
    <scope>NUCLEOTIDE SEQUENCE [LARGE SCALE GENOMIC DNA]</scope>
    <source>
        <strain evidence="9 10">NRRL Y-17804</strain>
    </source>
</reference>
<keyword evidence="6 7" id="KW-0802">TPR repeat</keyword>
<dbReference type="GO" id="GO:0071218">
    <property type="term" value="P:cellular response to misfolded protein"/>
    <property type="evidence" value="ECO:0007669"/>
    <property type="project" value="TreeGrafter"/>
</dbReference>
<keyword evidence="10" id="KW-1185">Reference proteome</keyword>
<feature type="repeat" description="TPR" evidence="7">
    <location>
        <begin position="7"/>
        <end position="40"/>
    </location>
</feature>
<dbReference type="EC" id="2.3.2.27" evidence="2"/>
<evidence type="ECO:0000256" key="4">
    <source>
        <dbReference type="ARBA" id="ARBA00022737"/>
    </source>
</evidence>
<reference evidence="9 10" key="2">
    <citation type="journal article" date="2014" name="J. Gen. Appl. Microbiol.">
        <title>The early diverging ascomycetous budding yeast Saitoella complicata has three histone deacetylases belonging to the Clr6, Hos2, and Rpd3 lineages.</title>
        <authorList>
            <person name="Nishida H."/>
            <person name="Matsumoto T."/>
            <person name="Kondo S."/>
            <person name="Hamamoto M."/>
            <person name="Yoshikawa H."/>
        </authorList>
    </citation>
    <scope>NUCLEOTIDE SEQUENCE [LARGE SCALE GENOMIC DNA]</scope>
    <source>
        <strain evidence="9 10">NRRL Y-17804</strain>
    </source>
</reference>
<dbReference type="GO" id="GO:0043161">
    <property type="term" value="P:proteasome-mediated ubiquitin-dependent protein catabolic process"/>
    <property type="evidence" value="ECO:0007669"/>
    <property type="project" value="TreeGrafter"/>
</dbReference>
<dbReference type="GO" id="GO:0051087">
    <property type="term" value="F:protein-folding chaperone binding"/>
    <property type="evidence" value="ECO:0007669"/>
    <property type="project" value="TreeGrafter"/>
</dbReference>
<dbReference type="SUPFAM" id="SSF57850">
    <property type="entry name" value="RING/U-box"/>
    <property type="match status" value="1"/>
</dbReference>
<dbReference type="GO" id="GO:0045862">
    <property type="term" value="P:positive regulation of proteolysis"/>
    <property type="evidence" value="ECO:0007669"/>
    <property type="project" value="TreeGrafter"/>
</dbReference>
<dbReference type="Pfam" id="PF18391">
    <property type="entry name" value="CHIP_TPR_N"/>
    <property type="match status" value="1"/>
</dbReference>
<evidence type="ECO:0000256" key="2">
    <source>
        <dbReference type="ARBA" id="ARBA00012483"/>
    </source>
</evidence>
<dbReference type="STRING" id="698492.A0A0E9NLD1"/>
<dbReference type="SUPFAM" id="SSF48452">
    <property type="entry name" value="TPR-like"/>
    <property type="match status" value="1"/>
</dbReference>
<dbReference type="PANTHER" id="PTHR46803">
    <property type="entry name" value="E3 UBIQUITIN-PROTEIN LIGASE CHIP"/>
    <property type="match status" value="1"/>
</dbReference>
<dbReference type="Proteomes" id="UP000033140">
    <property type="component" value="Unassembled WGS sequence"/>
</dbReference>
<evidence type="ECO:0000256" key="6">
    <source>
        <dbReference type="ARBA" id="ARBA00022803"/>
    </source>
</evidence>